<evidence type="ECO:0000256" key="4">
    <source>
        <dbReference type="SAM" id="MobiDB-lite"/>
    </source>
</evidence>
<dbReference type="GO" id="GO:0005681">
    <property type="term" value="C:spliceosomal complex"/>
    <property type="evidence" value="ECO:0007669"/>
    <property type="project" value="TreeGrafter"/>
</dbReference>
<feature type="compositionally biased region" description="Basic and acidic residues" evidence="4">
    <location>
        <begin position="97"/>
        <end position="107"/>
    </location>
</feature>
<dbReference type="GO" id="GO:0005737">
    <property type="term" value="C:cytoplasm"/>
    <property type="evidence" value="ECO:0007669"/>
    <property type="project" value="TreeGrafter"/>
</dbReference>
<accession>A0AAD9FQR2</accession>
<dbReference type="Pfam" id="PF09732">
    <property type="entry name" value="CactinC_cactus"/>
    <property type="match status" value="1"/>
</dbReference>
<dbReference type="SMART" id="SM01050">
    <property type="entry name" value="CactinC_cactus"/>
    <property type="match status" value="1"/>
</dbReference>
<feature type="coiled-coil region" evidence="3">
    <location>
        <begin position="196"/>
        <end position="230"/>
    </location>
</feature>
<organism evidence="7 8">
    <name type="scientific">Papiliotrema laurentii</name>
    <name type="common">Cryptococcus laurentii</name>
    <dbReference type="NCBI Taxonomy" id="5418"/>
    <lineage>
        <taxon>Eukaryota</taxon>
        <taxon>Fungi</taxon>
        <taxon>Dikarya</taxon>
        <taxon>Basidiomycota</taxon>
        <taxon>Agaricomycotina</taxon>
        <taxon>Tremellomycetes</taxon>
        <taxon>Tremellales</taxon>
        <taxon>Rhynchogastremaceae</taxon>
        <taxon>Papiliotrema</taxon>
    </lineage>
</organism>
<dbReference type="Pfam" id="PF10312">
    <property type="entry name" value="Cactin_mid"/>
    <property type="match status" value="1"/>
</dbReference>
<evidence type="ECO:0000313" key="7">
    <source>
        <dbReference type="EMBL" id="KAK1924372.1"/>
    </source>
</evidence>
<gene>
    <name evidence="7" type="ORF">DB88DRAFT_438200</name>
</gene>
<proteinExistence type="inferred from homology"/>
<feature type="domain" description="Splicing factor cactin central" evidence="6">
    <location>
        <begin position="231"/>
        <end position="448"/>
    </location>
</feature>
<feature type="region of interest" description="Disordered" evidence="4">
    <location>
        <begin position="1"/>
        <end position="147"/>
    </location>
</feature>
<dbReference type="PANTHER" id="PTHR21737">
    <property type="entry name" value="POLYGLUTAMINE BINDING PROTEIN 1/MARVEL MEMBRANE-ASSOCIATING DOMAIN CONTAINING 3"/>
    <property type="match status" value="1"/>
</dbReference>
<dbReference type="InterPro" id="IPR018816">
    <property type="entry name" value="Cactin_central"/>
</dbReference>
<evidence type="ECO:0000256" key="1">
    <source>
        <dbReference type="ARBA" id="ARBA00006895"/>
    </source>
</evidence>
<evidence type="ECO:0000259" key="6">
    <source>
        <dbReference type="Pfam" id="PF10312"/>
    </source>
</evidence>
<evidence type="ECO:0000313" key="8">
    <source>
        <dbReference type="Proteomes" id="UP001182556"/>
    </source>
</evidence>
<evidence type="ECO:0000256" key="3">
    <source>
        <dbReference type="SAM" id="Coils"/>
    </source>
</evidence>
<protein>
    <recommendedName>
        <fullName evidence="2">Splicing factor Cactin</fullName>
    </recommendedName>
</protein>
<keyword evidence="3" id="KW-0175">Coiled coil</keyword>
<feature type="domain" description="Splicing factor Cactin C-terminal" evidence="5">
    <location>
        <begin position="627"/>
        <end position="751"/>
    </location>
</feature>
<dbReference type="PANTHER" id="PTHR21737:SF4">
    <property type="entry name" value="SPLICING FACTOR CACTIN"/>
    <property type="match status" value="1"/>
</dbReference>
<dbReference type="EMBL" id="JAODAN010000005">
    <property type="protein sequence ID" value="KAK1924372.1"/>
    <property type="molecule type" value="Genomic_DNA"/>
</dbReference>
<comment type="similarity">
    <text evidence="1">Belongs to the CACTIN family.</text>
</comment>
<dbReference type="AlphaFoldDB" id="A0AAD9FQR2"/>
<name>A0AAD9FQR2_PAPLA</name>
<comment type="caution">
    <text evidence="7">The sequence shown here is derived from an EMBL/GenBank/DDBJ whole genome shotgun (WGS) entry which is preliminary data.</text>
</comment>
<dbReference type="Proteomes" id="UP001182556">
    <property type="component" value="Unassembled WGS sequence"/>
</dbReference>
<evidence type="ECO:0000259" key="5">
    <source>
        <dbReference type="Pfam" id="PF09732"/>
    </source>
</evidence>
<dbReference type="InterPro" id="IPR019134">
    <property type="entry name" value="Cactin_C"/>
</dbReference>
<sequence length="751" mass="88157">MPRSPGPYEHPRRDAESRRSHDDYEQKGSSSRRDREKSRRDDRYERDDRNDREHDGPSKLKSERDRDRDREHRKDRYRDSGDERDRDRDRKRRDRSRSRDRDRDRSHRKEKKRRESRTPSPGRIKRREAKAAAKAASKRETELEQSRALAEVSMYSAADNPFHDANIGEQFVWGKKREKEKKAGLTAEDIERKDAIRRQEAKEELARLNKRRADREFEMALREQEEIKQKRLAEDAQMAEWIAKEDDFQLEQSRRRAGIRLREQRAKAIDFLAINLRFADVKALGRHTAAIGALANPRKNEVEREEEEEGWGWADAGFEFEIDEPWKIFDNLNMEDCVELEQDIRMYLSLEKSPINIEFWEAMMVVCQHHLERFKDPDHAEGGRLFDHEVDKAAGKIVSGLSLARLVELENKTNAMLRSGQPVDGEFWDLVLKKIHVEKAISKLNSIHEVVLKNRLEQFKKRQREDAARVQAELGGVFANQSTEDAFGGDIQAEGADDADDEMDEDDFVEEYDPCMSPVPVNLRAIHMDDRTLPIVTEEDCMRELFASRHAITAASFVPKQPITRIESELSAPNPFGRLSASEIETERYFRAQAQIEKNELGSEESEEEFGDLADGLDLAAPANYDWSDRYRPRKPRYFNRVHTGFEWSRYNQTHYDADNPPPKVVQGYKFNIFYPDLIDKSKAPTYYIKKIPGDMDTQIIVFTAGPPYEDIAFRIVRRPWEYSHRRGFRSLFDKGVLQLYFNFGRNFYRK</sequence>
<reference evidence="7" key="1">
    <citation type="submission" date="2023-02" db="EMBL/GenBank/DDBJ databases">
        <title>Identification and recombinant expression of a fungal hydrolase from Papiliotrema laurentii that hydrolyzes apple cutin and clears colloidal polyester polyurethane.</title>
        <authorList>
            <consortium name="DOE Joint Genome Institute"/>
            <person name="Roman V.A."/>
            <person name="Bojanowski C."/>
            <person name="Crable B.R."/>
            <person name="Wagner D.N."/>
            <person name="Hung C.S."/>
            <person name="Nadeau L.J."/>
            <person name="Schratz L."/>
            <person name="Haridas S."/>
            <person name="Pangilinan J."/>
            <person name="Lipzen A."/>
            <person name="Na H."/>
            <person name="Yan M."/>
            <person name="Ng V."/>
            <person name="Grigoriev I.V."/>
            <person name="Spatafora J.W."/>
            <person name="Barlow D."/>
            <person name="Biffinger J."/>
            <person name="Kelley-Loughnane N."/>
            <person name="Varaljay V.A."/>
            <person name="Crookes-Goodson W.J."/>
        </authorList>
    </citation>
    <scope>NUCLEOTIDE SEQUENCE</scope>
    <source>
        <strain evidence="7">5307AH</strain>
    </source>
</reference>
<feature type="compositionally biased region" description="Basic and acidic residues" evidence="4">
    <location>
        <begin position="9"/>
        <end position="88"/>
    </location>
</feature>
<dbReference type="GO" id="GO:0045292">
    <property type="term" value="P:mRNA cis splicing, via spliceosome"/>
    <property type="evidence" value="ECO:0007669"/>
    <property type="project" value="TreeGrafter"/>
</dbReference>
<keyword evidence="8" id="KW-1185">Reference proteome</keyword>
<evidence type="ECO:0000256" key="2">
    <source>
        <dbReference type="ARBA" id="ARBA00034534"/>
    </source>
</evidence>